<dbReference type="Proteomes" id="UP000193200">
    <property type="component" value="Unassembled WGS sequence"/>
</dbReference>
<accession>A0A1Y5TWD3</accession>
<feature type="domain" description="Thiamine pyrophosphate enzyme central" evidence="5">
    <location>
        <begin position="201"/>
        <end position="342"/>
    </location>
</feature>
<dbReference type="InterPro" id="IPR011766">
    <property type="entry name" value="TPP_enzyme_TPP-bd"/>
</dbReference>
<keyword evidence="3 4" id="KW-0786">Thiamine pyrophosphate</keyword>
<evidence type="ECO:0000256" key="1">
    <source>
        <dbReference type="ARBA" id="ARBA00001964"/>
    </source>
</evidence>
<evidence type="ECO:0000313" key="9">
    <source>
        <dbReference type="Proteomes" id="UP000193200"/>
    </source>
</evidence>
<name>A0A1Y5TWD3_9PROT</name>
<proteinExistence type="inferred from homology"/>
<gene>
    <name evidence="8" type="primary">ilvB_3</name>
    <name evidence="8" type="ORF">OCH7691_03830</name>
</gene>
<dbReference type="EMBL" id="FWFR01000004">
    <property type="protein sequence ID" value="SLN75272.1"/>
    <property type="molecule type" value="Genomic_DNA"/>
</dbReference>
<evidence type="ECO:0000259" key="7">
    <source>
        <dbReference type="Pfam" id="PF02776"/>
    </source>
</evidence>
<dbReference type="PANTHER" id="PTHR18968:SF13">
    <property type="entry name" value="ACETOLACTATE SYNTHASE CATALYTIC SUBUNIT, MITOCHONDRIAL"/>
    <property type="match status" value="1"/>
</dbReference>
<dbReference type="SUPFAM" id="SSF52467">
    <property type="entry name" value="DHS-like NAD/FAD-binding domain"/>
    <property type="match status" value="1"/>
</dbReference>
<dbReference type="PANTHER" id="PTHR18968">
    <property type="entry name" value="THIAMINE PYROPHOSPHATE ENZYMES"/>
    <property type="match status" value="1"/>
</dbReference>
<organism evidence="8 9">
    <name type="scientific">Oceanibacterium hippocampi</name>
    <dbReference type="NCBI Taxonomy" id="745714"/>
    <lineage>
        <taxon>Bacteria</taxon>
        <taxon>Pseudomonadati</taxon>
        <taxon>Pseudomonadota</taxon>
        <taxon>Alphaproteobacteria</taxon>
        <taxon>Sneathiellales</taxon>
        <taxon>Sneathiellaceae</taxon>
        <taxon>Oceanibacterium</taxon>
    </lineage>
</organism>
<dbReference type="PROSITE" id="PS00187">
    <property type="entry name" value="TPP_ENZYMES"/>
    <property type="match status" value="1"/>
</dbReference>
<protein>
    <submittedName>
        <fullName evidence="8">Acetolactate synthase large subunit</fullName>
        <ecNumber evidence="8">2.2.1.6</ecNumber>
    </submittedName>
</protein>
<dbReference type="EC" id="2.2.1.6" evidence="8"/>
<feature type="domain" description="Thiamine pyrophosphate enzyme N-terminal TPP-binding" evidence="7">
    <location>
        <begin position="14"/>
        <end position="126"/>
    </location>
</feature>
<dbReference type="GO" id="GO:0003984">
    <property type="term" value="F:acetolactate synthase activity"/>
    <property type="evidence" value="ECO:0007669"/>
    <property type="project" value="UniProtKB-EC"/>
</dbReference>
<comment type="cofactor">
    <cofactor evidence="1">
        <name>thiamine diphosphate</name>
        <dbReference type="ChEBI" id="CHEBI:58937"/>
    </cofactor>
</comment>
<evidence type="ECO:0000256" key="2">
    <source>
        <dbReference type="ARBA" id="ARBA00007812"/>
    </source>
</evidence>
<dbReference type="GO" id="GO:0009097">
    <property type="term" value="P:isoleucine biosynthetic process"/>
    <property type="evidence" value="ECO:0007669"/>
    <property type="project" value="TreeGrafter"/>
</dbReference>
<evidence type="ECO:0000259" key="6">
    <source>
        <dbReference type="Pfam" id="PF02775"/>
    </source>
</evidence>
<feature type="domain" description="Thiamine pyrophosphate enzyme TPP-binding" evidence="6">
    <location>
        <begin position="423"/>
        <end position="551"/>
    </location>
</feature>
<dbReference type="InterPro" id="IPR029035">
    <property type="entry name" value="DHS-like_NAD/FAD-binding_dom"/>
</dbReference>
<dbReference type="SUPFAM" id="SSF52518">
    <property type="entry name" value="Thiamin diphosphate-binding fold (THDP-binding)"/>
    <property type="match status" value="2"/>
</dbReference>
<dbReference type="CDD" id="cd00568">
    <property type="entry name" value="TPP_enzymes"/>
    <property type="match status" value="1"/>
</dbReference>
<keyword evidence="9" id="KW-1185">Reference proteome</keyword>
<sequence length="575" mass="60674">MSEGNAQGGLKSGKVAALMVETLEAYGVEFIFGMEDPVQLYHHLNRERIRPITIRDEKHGAIMAHGYAKTAKRPGICAATFGPGATNLITGLLEAQKSSVPVIAFIQEIPASQRDRHASSEIDHVAALSPFTKKVYRIDTAERCCEIVRRAFRMATSGRPGPVAVLCPADVMTQQTEAAVYAEAAFATFPPYRQRPGRAELNAAAELLASAERPVIIAGGGSILSGASGQVIALAERLGAPVATTMTGRGTIPDAHPLALGALGSSTAGTLGRGRIANEAVAGADVVLICGSRTGQICYMNWQQPGPATKVIHLDIDPEEPGRNFPTALSLIGDVRETLAELAEHPATDRPGVAASVAKAYAGAKADWRTEFRAVAFNNATPARPERVLAEISDRMDENTILVNDASFVTGWSFSHVDNVVAGAEILSPRGTGGIGWSLPAALGAKLARPDARVVCIAGDGAFGYVMNELETASRYAIPVVMIVFNNATLGFQRHFENKLFGSYGECDLSDIDHAALARALKCEGERVSDPADFAAAIERGFASGKPYVIDAVIDPEAMAPIVGLDDVGVVGETH</sequence>
<dbReference type="Pfam" id="PF02776">
    <property type="entry name" value="TPP_enzyme_N"/>
    <property type="match status" value="1"/>
</dbReference>
<dbReference type="RefSeq" id="WP_176245165.1">
    <property type="nucleotide sequence ID" value="NZ_FWFR01000004.1"/>
</dbReference>
<evidence type="ECO:0000259" key="5">
    <source>
        <dbReference type="Pfam" id="PF00205"/>
    </source>
</evidence>
<comment type="similarity">
    <text evidence="2 4">Belongs to the TPP enzyme family.</text>
</comment>
<dbReference type="GO" id="GO:0009099">
    <property type="term" value="P:L-valine biosynthetic process"/>
    <property type="evidence" value="ECO:0007669"/>
    <property type="project" value="TreeGrafter"/>
</dbReference>
<dbReference type="GO" id="GO:0050660">
    <property type="term" value="F:flavin adenine dinucleotide binding"/>
    <property type="evidence" value="ECO:0007669"/>
    <property type="project" value="TreeGrafter"/>
</dbReference>
<dbReference type="InterPro" id="IPR012000">
    <property type="entry name" value="Thiamin_PyroP_enz_cen_dom"/>
</dbReference>
<dbReference type="GO" id="GO:0030976">
    <property type="term" value="F:thiamine pyrophosphate binding"/>
    <property type="evidence" value="ECO:0007669"/>
    <property type="project" value="InterPro"/>
</dbReference>
<dbReference type="GO" id="GO:0000287">
    <property type="term" value="F:magnesium ion binding"/>
    <property type="evidence" value="ECO:0007669"/>
    <property type="project" value="InterPro"/>
</dbReference>
<dbReference type="InterPro" id="IPR029061">
    <property type="entry name" value="THDP-binding"/>
</dbReference>
<dbReference type="GO" id="GO:0005948">
    <property type="term" value="C:acetolactate synthase complex"/>
    <property type="evidence" value="ECO:0007669"/>
    <property type="project" value="TreeGrafter"/>
</dbReference>
<reference evidence="8 9" key="1">
    <citation type="submission" date="2017-03" db="EMBL/GenBank/DDBJ databases">
        <authorList>
            <person name="Afonso C.L."/>
            <person name="Miller P.J."/>
            <person name="Scott M.A."/>
            <person name="Spackman E."/>
            <person name="Goraichik I."/>
            <person name="Dimitrov K.M."/>
            <person name="Suarez D.L."/>
            <person name="Swayne D.E."/>
        </authorList>
    </citation>
    <scope>NUCLEOTIDE SEQUENCE [LARGE SCALE GENOMIC DNA]</scope>
    <source>
        <strain evidence="8 9">CECT 7691</strain>
    </source>
</reference>
<keyword evidence="8" id="KW-0808">Transferase</keyword>
<dbReference type="CDD" id="cd07035">
    <property type="entry name" value="TPP_PYR_POX_like"/>
    <property type="match status" value="1"/>
</dbReference>
<dbReference type="InterPro" id="IPR012001">
    <property type="entry name" value="Thiamin_PyroP_enz_TPP-bd_dom"/>
</dbReference>
<evidence type="ECO:0000313" key="8">
    <source>
        <dbReference type="EMBL" id="SLN75272.1"/>
    </source>
</evidence>
<dbReference type="Pfam" id="PF00205">
    <property type="entry name" value="TPP_enzyme_M"/>
    <property type="match status" value="1"/>
</dbReference>
<evidence type="ECO:0000256" key="3">
    <source>
        <dbReference type="ARBA" id="ARBA00023052"/>
    </source>
</evidence>
<evidence type="ECO:0000256" key="4">
    <source>
        <dbReference type="RuleBase" id="RU362132"/>
    </source>
</evidence>
<dbReference type="InParanoid" id="A0A1Y5TWD3"/>
<dbReference type="Gene3D" id="3.40.50.970">
    <property type="match status" value="2"/>
</dbReference>
<dbReference type="InterPro" id="IPR045229">
    <property type="entry name" value="TPP_enz"/>
</dbReference>
<dbReference type="Pfam" id="PF02775">
    <property type="entry name" value="TPP_enzyme_C"/>
    <property type="match status" value="1"/>
</dbReference>
<dbReference type="Gene3D" id="3.40.50.1220">
    <property type="entry name" value="TPP-binding domain"/>
    <property type="match status" value="1"/>
</dbReference>
<dbReference type="AlphaFoldDB" id="A0A1Y5TWD3"/>
<dbReference type="InterPro" id="IPR000399">
    <property type="entry name" value="TPP-bd_CS"/>
</dbReference>